<dbReference type="Proteomes" id="UP000032266">
    <property type="component" value="Chromosome"/>
</dbReference>
<dbReference type="RefSeq" id="WP_044619491.1">
    <property type="nucleotide sequence ID" value="NZ_CP007142.1"/>
</dbReference>
<proteinExistence type="predicted"/>
<dbReference type="EMBL" id="CP007142">
    <property type="protein sequence ID" value="AJQ97864.1"/>
    <property type="molecule type" value="Genomic_DNA"/>
</dbReference>
<gene>
    <name evidence="1" type="ORF">YC6258_05836</name>
</gene>
<dbReference type="HOGENOM" id="CLU_1308673_0_0_6"/>
<dbReference type="STRING" id="1445510.YC6258_05836"/>
<name>A0A0C5W5I9_9GAMM</name>
<protein>
    <submittedName>
        <fullName evidence="1">Uncharacterized protein</fullName>
    </submittedName>
</protein>
<keyword evidence="2" id="KW-1185">Reference proteome</keyword>
<reference evidence="1 2" key="1">
    <citation type="submission" date="2014-01" db="EMBL/GenBank/DDBJ databases">
        <title>Full genme sequencing of cellulolytic bacterium Gynuella sunshinyii YC6258T gen. nov., sp. nov.</title>
        <authorList>
            <person name="Khan H."/>
            <person name="Chung E.J."/>
            <person name="Chung Y.R."/>
        </authorList>
    </citation>
    <scope>NUCLEOTIDE SEQUENCE [LARGE SCALE GENOMIC DNA]</scope>
    <source>
        <strain evidence="1 2">YC6258</strain>
    </source>
</reference>
<dbReference type="OrthoDB" id="7057612at2"/>
<dbReference type="KEGG" id="gsn:YC6258_05836"/>
<organism evidence="1 2">
    <name type="scientific">Gynuella sunshinyii YC6258</name>
    <dbReference type="NCBI Taxonomy" id="1445510"/>
    <lineage>
        <taxon>Bacteria</taxon>
        <taxon>Pseudomonadati</taxon>
        <taxon>Pseudomonadota</taxon>
        <taxon>Gammaproteobacteria</taxon>
        <taxon>Oceanospirillales</taxon>
        <taxon>Saccharospirillaceae</taxon>
        <taxon>Gynuella</taxon>
    </lineage>
</organism>
<evidence type="ECO:0000313" key="2">
    <source>
        <dbReference type="Proteomes" id="UP000032266"/>
    </source>
</evidence>
<accession>A0A0C5W5I9</accession>
<dbReference type="AlphaFoldDB" id="A0A0C5W5I9"/>
<evidence type="ECO:0000313" key="1">
    <source>
        <dbReference type="EMBL" id="AJQ97864.1"/>
    </source>
</evidence>
<sequence>MNDIKSAKANLLEMLDGPVDQALSKYNFKRRKGSLVYKRKLAESIQEIDFVTDFFPRYEQDAEAHIHPFFVWKIPSVSEEALRLVNGNKMLLANAPDILLKQPIEISAPKENHERWFTKSAGDYSQIGVAICSFMEQWLVDLLESLQSIDDLLEAYESSDDRLLKQQHWYVYVTAAYLLKGEQEKARSAMESHLGNPGLKKRYSAVYENL</sequence>